<reference evidence="2 3" key="1">
    <citation type="journal article" date="2015" name="PLoS ONE">
        <title>Lysis to Kill: Evaluation of the Lytic Abilities, and Genomics of Nine Bacteriophages Infective for Gordonia spp. and Their Potential Use in Activated Sludge Foam Biocontrol.</title>
        <authorList>
            <person name="Dyson Z.A."/>
            <person name="Tucci J."/>
            <person name="Seviour R.J."/>
            <person name="Petrovski S."/>
        </authorList>
    </citation>
    <scope>NUCLEOTIDE SEQUENCE [LARGE SCALE GENOMIC DNA]</scope>
</reference>
<dbReference type="Pfam" id="PF23918">
    <property type="entry name" value="DUF7257"/>
    <property type="match status" value="1"/>
</dbReference>
<evidence type="ECO:0000313" key="3">
    <source>
        <dbReference type="Proteomes" id="UP000202434"/>
    </source>
</evidence>
<dbReference type="KEGG" id="vg:26516821"/>
<accession>A0A0K0MWW8</accession>
<dbReference type="InterPro" id="IPR055681">
    <property type="entry name" value="DUF7257"/>
</dbReference>
<name>A0A0K0MWW8_9CAUD</name>
<dbReference type="OrthoDB" id="4608at10239"/>
<proteinExistence type="predicted"/>
<dbReference type="GeneID" id="26516821"/>
<organism evidence="2 3">
    <name type="scientific">Gordonia phage GTE6</name>
    <dbReference type="NCBI Taxonomy" id="1647474"/>
    <lineage>
        <taxon>Viruses</taxon>
        <taxon>Duplodnaviria</taxon>
        <taxon>Heunggongvirae</taxon>
        <taxon>Uroviricota</taxon>
        <taxon>Caudoviricetes</taxon>
        <taxon>Stackebrandtviridae</taxon>
        <taxon>Schenleyvirinae</taxon>
        <taxon>Dexdertvirus</taxon>
        <taxon>Dexdertvirus GTE6</taxon>
    </lineage>
</organism>
<gene>
    <name evidence="2" type="ORF">GTE6_37</name>
</gene>
<dbReference type="RefSeq" id="YP_009188405.1">
    <property type="nucleotide sequence ID" value="NC_028665.1"/>
</dbReference>
<sequence length="234" mass="24370">MPAYVGASPISALYLGSTPVRALCLGSTLVWPVLASASDNFNRSDSYGLGGDWSIYGTSGNNRASVVSNTARSNVATTDGTYYSRCRYESARANTDDQWVRATIAATGSPASGRISAINLRVNNSGEMADTVGLYFENGSAYIGSAIGGTFTNRSGTVSGVSAGDVFELRAVGRLFTAYRNGAAVGSWNDTGALTGMGAGYRGGGLATTSARSFFTNYYSYSLDDWAFGDLSPV</sequence>
<evidence type="ECO:0000259" key="1">
    <source>
        <dbReference type="Pfam" id="PF23918"/>
    </source>
</evidence>
<keyword evidence="3" id="KW-1185">Reference proteome</keyword>
<dbReference type="EMBL" id="KR053200">
    <property type="protein sequence ID" value="AKI28679.1"/>
    <property type="molecule type" value="Genomic_DNA"/>
</dbReference>
<dbReference type="Proteomes" id="UP000202434">
    <property type="component" value="Segment"/>
</dbReference>
<evidence type="ECO:0000313" key="2">
    <source>
        <dbReference type="EMBL" id="AKI28679.1"/>
    </source>
</evidence>
<feature type="domain" description="DUF7257" evidence="1">
    <location>
        <begin position="36"/>
        <end position="234"/>
    </location>
</feature>
<protein>
    <recommendedName>
        <fullName evidence="1">DUF7257 domain-containing protein</fullName>
    </recommendedName>
</protein>